<evidence type="ECO:0000313" key="1">
    <source>
        <dbReference type="EMBL" id="PQM36418.1"/>
    </source>
</evidence>
<organism evidence="1 2">
    <name type="scientific">Prunus yedoensis var. nudiflora</name>
    <dbReference type="NCBI Taxonomy" id="2094558"/>
    <lineage>
        <taxon>Eukaryota</taxon>
        <taxon>Viridiplantae</taxon>
        <taxon>Streptophyta</taxon>
        <taxon>Embryophyta</taxon>
        <taxon>Tracheophyta</taxon>
        <taxon>Spermatophyta</taxon>
        <taxon>Magnoliopsida</taxon>
        <taxon>eudicotyledons</taxon>
        <taxon>Gunneridae</taxon>
        <taxon>Pentapetalae</taxon>
        <taxon>rosids</taxon>
        <taxon>fabids</taxon>
        <taxon>Rosales</taxon>
        <taxon>Rosaceae</taxon>
        <taxon>Amygdaloideae</taxon>
        <taxon>Amygdaleae</taxon>
        <taxon>Prunus</taxon>
    </lineage>
</organism>
<reference evidence="1 2" key="1">
    <citation type="submission" date="2018-02" db="EMBL/GenBank/DDBJ databases">
        <title>Draft genome of wild Prunus yedoensis var. nudiflora.</title>
        <authorList>
            <person name="Baek S."/>
            <person name="Kim J.-H."/>
            <person name="Choi K."/>
            <person name="Kim G.-B."/>
            <person name="Cho A."/>
            <person name="Jang H."/>
            <person name="Shin C.-H."/>
            <person name="Yu H.-J."/>
            <person name="Mun J.-H."/>
        </authorList>
    </citation>
    <scope>NUCLEOTIDE SEQUENCE [LARGE SCALE GENOMIC DNA]</scope>
    <source>
        <strain evidence="2">cv. Jeju island</strain>
        <tissue evidence="1">Leaf</tissue>
    </source>
</reference>
<proteinExistence type="predicted"/>
<sequence length="65" mass="7097">MSANLGYCKGWFCLRASQACGAHTQPGQKGLLETGFSSWAPPCPNPRQSMELLAFCKGCHYSRES</sequence>
<gene>
    <name evidence="1" type="ORF">Pyn_37190</name>
</gene>
<evidence type="ECO:0000313" key="2">
    <source>
        <dbReference type="Proteomes" id="UP000250321"/>
    </source>
</evidence>
<dbReference type="Proteomes" id="UP000250321">
    <property type="component" value="Unassembled WGS sequence"/>
</dbReference>
<keyword evidence="2" id="KW-1185">Reference proteome</keyword>
<accession>A0A314UHE4</accession>
<name>A0A314UHE4_PRUYE</name>
<comment type="caution">
    <text evidence="1">The sequence shown here is derived from an EMBL/GenBank/DDBJ whole genome shotgun (WGS) entry which is preliminary data.</text>
</comment>
<protein>
    <submittedName>
        <fullName evidence="1">Uncharacterized protein</fullName>
    </submittedName>
</protein>
<dbReference type="EMBL" id="PJQY01003550">
    <property type="protein sequence ID" value="PQM36418.1"/>
    <property type="molecule type" value="Genomic_DNA"/>
</dbReference>
<dbReference type="AlphaFoldDB" id="A0A314UHE4"/>